<dbReference type="Proteomes" id="UP000766550">
    <property type="component" value="Unassembled WGS sequence"/>
</dbReference>
<keyword evidence="2" id="KW-1185">Reference proteome</keyword>
<dbReference type="AlphaFoldDB" id="A0A8J7Y6V0"/>
<dbReference type="OrthoDB" id="241883at2157"/>
<accession>A0A8J7Y6V0</accession>
<name>A0A8J7Y6V0_9EURY</name>
<evidence type="ECO:0000313" key="1">
    <source>
        <dbReference type="EMBL" id="MBV0925785.1"/>
    </source>
</evidence>
<comment type="caution">
    <text evidence="1">The sequence shown here is derived from an EMBL/GenBank/DDBJ whole genome shotgun (WGS) entry which is preliminary data.</text>
</comment>
<gene>
    <name evidence="1" type="ORF">KTS45_16390</name>
</gene>
<protein>
    <submittedName>
        <fullName evidence="1">Uncharacterized protein</fullName>
    </submittedName>
</protein>
<evidence type="ECO:0000313" key="2">
    <source>
        <dbReference type="Proteomes" id="UP000766550"/>
    </source>
</evidence>
<reference evidence="1 2" key="1">
    <citation type="submission" date="2021-06" db="EMBL/GenBank/DDBJ databases">
        <title>New haloarchaea isolates fom saline soil.</title>
        <authorList>
            <person name="Duran-Viseras A."/>
            <person name="Sanchez-Porro C.S."/>
            <person name="Ventosa A."/>
        </authorList>
    </citation>
    <scope>NUCLEOTIDE SEQUENCE [LARGE SCALE GENOMIC DNA]</scope>
    <source>
        <strain evidence="1 2">JCM 183640</strain>
    </source>
</reference>
<organism evidence="1 2">
    <name type="scientific">Haloarcula limicola</name>
    <dbReference type="NCBI Taxonomy" id="1429915"/>
    <lineage>
        <taxon>Archaea</taxon>
        <taxon>Methanobacteriati</taxon>
        <taxon>Methanobacteriota</taxon>
        <taxon>Stenosarchaea group</taxon>
        <taxon>Halobacteria</taxon>
        <taxon>Halobacteriales</taxon>
        <taxon>Haloarculaceae</taxon>
        <taxon>Haloarcula</taxon>
    </lineage>
</organism>
<dbReference type="RefSeq" id="WP_162318592.1">
    <property type="nucleotide sequence ID" value="NZ_JAHQXF010000002.1"/>
</dbReference>
<proteinExistence type="predicted"/>
<sequence length="50" mass="5906">MSDCDNCESEAVHVWRHRRPAETMTHRTDEWLCATCHPEMPSVLRHESAR</sequence>
<dbReference type="EMBL" id="JAHQXF010000002">
    <property type="protein sequence ID" value="MBV0925785.1"/>
    <property type="molecule type" value="Genomic_DNA"/>
</dbReference>